<sequence length="123" mass="14218">MQRTHQHVSCNVAEGDVRSPKSCHPALTAELRSFSPTLENRKNAIHLGSPFLYGHENDCGSYRRNKTFPFYRSHFNKTVPIQLNARHYLRLPPLYPKCIGYIPKPYKQARNKLTKKIKAAKIN</sequence>
<dbReference type="Proteomes" id="UP001469553">
    <property type="component" value="Unassembled WGS sequence"/>
</dbReference>
<evidence type="ECO:0000313" key="2">
    <source>
        <dbReference type="Proteomes" id="UP001469553"/>
    </source>
</evidence>
<gene>
    <name evidence="1" type="ORF">AMECASPLE_038267</name>
</gene>
<proteinExistence type="predicted"/>
<reference evidence="1 2" key="1">
    <citation type="submission" date="2021-06" db="EMBL/GenBank/DDBJ databases">
        <authorList>
            <person name="Palmer J.M."/>
        </authorList>
    </citation>
    <scope>NUCLEOTIDE SEQUENCE [LARGE SCALE GENOMIC DNA]</scope>
    <source>
        <strain evidence="1 2">AS_MEX2019</strain>
        <tissue evidence="1">Muscle</tissue>
    </source>
</reference>
<protein>
    <submittedName>
        <fullName evidence="1">Uncharacterized protein</fullName>
    </submittedName>
</protein>
<keyword evidence="2" id="KW-1185">Reference proteome</keyword>
<evidence type="ECO:0000313" key="1">
    <source>
        <dbReference type="EMBL" id="MEQ2316996.1"/>
    </source>
</evidence>
<organism evidence="1 2">
    <name type="scientific">Ameca splendens</name>
    <dbReference type="NCBI Taxonomy" id="208324"/>
    <lineage>
        <taxon>Eukaryota</taxon>
        <taxon>Metazoa</taxon>
        <taxon>Chordata</taxon>
        <taxon>Craniata</taxon>
        <taxon>Vertebrata</taxon>
        <taxon>Euteleostomi</taxon>
        <taxon>Actinopterygii</taxon>
        <taxon>Neopterygii</taxon>
        <taxon>Teleostei</taxon>
        <taxon>Neoteleostei</taxon>
        <taxon>Acanthomorphata</taxon>
        <taxon>Ovalentaria</taxon>
        <taxon>Atherinomorphae</taxon>
        <taxon>Cyprinodontiformes</taxon>
        <taxon>Goodeidae</taxon>
        <taxon>Ameca</taxon>
    </lineage>
</organism>
<name>A0ABV1AH56_9TELE</name>
<dbReference type="EMBL" id="JAHRIP010091582">
    <property type="protein sequence ID" value="MEQ2316996.1"/>
    <property type="molecule type" value="Genomic_DNA"/>
</dbReference>
<accession>A0ABV1AH56</accession>
<comment type="caution">
    <text evidence="1">The sequence shown here is derived from an EMBL/GenBank/DDBJ whole genome shotgun (WGS) entry which is preliminary data.</text>
</comment>